<evidence type="ECO:0000256" key="3">
    <source>
        <dbReference type="ARBA" id="ARBA00022729"/>
    </source>
</evidence>
<dbReference type="PANTHER" id="PTHR30024:SF47">
    <property type="entry name" value="TAURINE-BINDING PERIPLASMIC PROTEIN"/>
    <property type="match status" value="1"/>
</dbReference>
<dbReference type="GO" id="GO:0042597">
    <property type="term" value="C:periplasmic space"/>
    <property type="evidence" value="ECO:0007669"/>
    <property type="project" value="UniProtKB-SubCell"/>
</dbReference>
<protein>
    <submittedName>
        <fullName evidence="6">Putative extracellular solute-binding protein</fullName>
    </submittedName>
</protein>
<dbReference type="Proteomes" id="UP000011205">
    <property type="component" value="Unassembled WGS sequence"/>
</dbReference>
<evidence type="ECO:0000259" key="5">
    <source>
        <dbReference type="Pfam" id="PF09084"/>
    </source>
</evidence>
<dbReference type="Gene3D" id="3.40.190.10">
    <property type="entry name" value="Periplasmic binding protein-like II"/>
    <property type="match status" value="2"/>
</dbReference>
<comment type="similarity">
    <text evidence="2">Belongs to the bacterial solute-binding protein SsuA/TauA family.</text>
</comment>
<evidence type="ECO:0000313" key="7">
    <source>
        <dbReference type="Proteomes" id="UP000011205"/>
    </source>
</evidence>
<evidence type="ECO:0000256" key="4">
    <source>
        <dbReference type="SAM" id="MobiDB-lite"/>
    </source>
</evidence>
<reference evidence="6 7" key="1">
    <citation type="journal article" date="2013" name="Genome Announc.">
        <title>Draft Genome Sequence of Streptomyces viridochromogenes Strain Tu57, Producer of Avilamycin.</title>
        <authorList>
            <person name="Gruning B.A."/>
            <person name="Erxleben A."/>
            <person name="Hahnlein A."/>
            <person name="Gunther S."/>
        </authorList>
    </citation>
    <scope>NUCLEOTIDE SEQUENCE [LARGE SCALE GENOMIC DNA]</scope>
    <source>
        <strain evidence="6 7">Tue57</strain>
    </source>
</reference>
<feature type="domain" description="SsuA/THI5-like" evidence="5">
    <location>
        <begin position="40"/>
        <end position="253"/>
    </location>
</feature>
<comment type="subcellular location">
    <subcellularLocation>
        <location evidence="1">Periplasm</location>
    </subcellularLocation>
</comment>
<dbReference type="PANTHER" id="PTHR30024">
    <property type="entry name" value="ALIPHATIC SULFONATES-BINDING PROTEIN-RELATED"/>
    <property type="match status" value="1"/>
</dbReference>
<dbReference type="EMBL" id="AMLP01000251">
    <property type="protein sequence ID" value="ELS51056.1"/>
    <property type="molecule type" value="Genomic_DNA"/>
</dbReference>
<evidence type="ECO:0000256" key="1">
    <source>
        <dbReference type="ARBA" id="ARBA00004418"/>
    </source>
</evidence>
<dbReference type="SUPFAM" id="SSF53850">
    <property type="entry name" value="Periplasmic binding protein-like II"/>
    <property type="match status" value="1"/>
</dbReference>
<evidence type="ECO:0000313" key="6">
    <source>
        <dbReference type="EMBL" id="ELS51056.1"/>
    </source>
</evidence>
<dbReference type="InterPro" id="IPR015168">
    <property type="entry name" value="SsuA/THI5"/>
</dbReference>
<accession>L8P0G0</accession>
<organism evidence="6 7">
    <name type="scientific">Streptomyces viridochromogenes Tue57</name>
    <dbReference type="NCBI Taxonomy" id="1160705"/>
    <lineage>
        <taxon>Bacteria</taxon>
        <taxon>Bacillati</taxon>
        <taxon>Actinomycetota</taxon>
        <taxon>Actinomycetes</taxon>
        <taxon>Kitasatosporales</taxon>
        <taxon>Streptomycetaceae</taxon>
        <taxon>Streptomyces</taxon>
    </lineage>
</organism>
<dbReference type="PATRIC" id="fig|1160705.3.peg.7895"/>
<gene>
    <name evidence="6" type="ORF">STVIR_7985</name>
</gene>
<keyword evidence="3" id="KW-0732">Signal</keyword>
<sequence>MAALTLSACGSGGTSGSAAKADGSGKVSVSVSAITVAAAAPIEIAVREGYFADEGLDAKISYAEPAAMIPSVVSGKAQFAMLNAPAVLTARGNSVPAVAVAGISAPEADPQKSYIQLLVGKDSELRDPADLEGKTVAVDTLYQLPDLSLRHALRSEGVDPAKVKFVEIPFPQMADALKKGEVDAVNAAEPFVTSQLAAGARSLLSSTEGQDGTWPHTVMLTSEQYLGKNKDVVDRFNRAIAKADDYAQKNPDKVRALVPEFTQVPEQAAQKMLLPVFTVAFETKGWQAWADVLAEEKLAEGKIAADEGFYTP</sequence>
<feature type="region of interest" description="Disordered" evidence="4">
    <location>
        <begin position="1"/>
        <end position="23"/>
    </location>
</feature>
<evidence type="ECO:0000256" key="2">
    <source>
        <dbReference type="ARBA" id="ARBA00010742"/>
    </source>
</evidence>
<dbReference type="AlphaFoldDB" id="L8P0G0"/>
<comment type="caution">
    <text evidence="6">The sequence shown here is derived from an EMBL/GenBank/DDBJ whole genome shotgun (WGS) entry which is preliminary data.</text>
</comment>
<proteinExistence type="inferred from homology"/>
<name>L8P0G0_STRVR</name>
<dbReference type="Pfam" id="PF09084">
    <property type="entry name" value="NMT1"/>
    <property type="match status" value="1"/>
</dbReference>